<reference evidence="2" key="1">
    <citation type="submission" date="2021-03" db="EMBL/GenBank/DDBJ databases">
        <title>Bacillus suaedae sp. nov., isolated from Suaeda aralocaspica.</title>
        <authorList>
            <person name="Lei R.F.R."/>
        </authorList>
    </citation>
    <scope>NUCLEOTIDE SEQUENCE</scope>
    <source>
        <strain evidence="2">YZJH907-2</strain>
    </source>
</reference>
<organism evidence="2 3">
    <name type="scientific">Halalkalibacter suaedae</name>
    <dbReference type="NCBI Taxonomy" id="2822140"/>
    <lineage>
        <taxon>Bacteria</taxon>
        <taxon>Bacillati</taxon>
        <taxon>Bacillota</taxon>
        <taxon>Bacilli</taxon>
        <taxon>Bacillales</taxon>
        <taxon>Bacillaceae</taxon>
        <taxon>Halalkalibacter</taxon>
    </lineage>
</organism>
<keyword evidence="3" id="KW-1185">Reference proteome</keyword>
<feature type="transmembrane region" description="Helical" evidence="1">
    <location>
        <begin position="91"/>
        <end position="113"/>
    </location>
</feature>
<evidence type="ECO:0000256" key="1">
    <source>
        <dbReference type="SAM" id="Phobius"/>
    </source>
</evidence>
<feature type="transmembrane region" description="Helical" evidence="1">
    <location>
        <begin position="202"/>
        <end position="221"/>
    </location>
</feature>
<feature type="transmembrane region" description="Helical" evidence="1">
    <location>
        <begin position="343"/>
        <end position="361"/>
    </location>
</feature>
<dbReference type="AlphaFoldDB" id="A0A940WU11"/>
<feature type="transmembrane region" description="Helical" evidence="1">
    <location>
        <begin position="63"/>
        <end position="85"/>
    </location>
</feature>
<gene>
    <name evidence="2" type="ORF">J7W16_15150</name>
</gene>
<comment type="caution">
    <text evidence="2">The sequence shown here is derived from an EMBL/GenBank/DDBJ whole genome shotgun (WGS) entry which is preliminary data.</text>
</comment>
<protein>
    <submittedName>
        <fullName evidence="2">Uncharacterized protein</fullName>
    </submittedName>
</protein>
<keyword evidence="1" id="KW-1133">Transmembrane helix</keyword>
<feature type="transmembrane region" description="Helical" evidence="1">
    <location>
        <begin position="377"/>
        <end position="395"/>
    </location>
</feature>
<dbReference type="RefSeq" id="WP_210598189.1">
    <property type="nucleotide sequence ID" value="NZ_JAGKSQ010000006.1"/>
</dbReference>
<evidence type="ECO:0000313" key="3">
    <source>
        <dbReference type="Proteomes" id="UP000678228"/>
    </source>
</evidence>
<sequence length="541" mass="63034">MNNFKTLDILDRFQWLFSRVGINYPIMRLILETKLTMDQRRVPTVFSQSQPKKKDGNQYLKSLWLYAFFGLFLIPFILLGSNYIFQMTIAFAGFMFIVMTSMISDFSSVLLDIRDKTILATKPIEQRTLSAAKLMHVCIYLFFLSAAITTIPFIVALFTQGIWFAFLFFLSVILTNLLIVVMTGLLYIFILRYFDGELLKDIINYVQITLSIAIVVGYQIVIRSFEFVDLTIVFEAEWWQLFFPPMWYGAIFEVFLNGRTSPVLMSATGLALIVPIIAILIYIKQMPMFERNLQKLSTERSKVEKREGFLSKAITKLVCSNKEERAFFTFASRMMKHERDFKLKVYPSLGFSLILPFIFFYNELREQSLEQLADSRWYLSIYFCMIMIPTIVMMLKYSGKYKGAWLFKTVPLKELGTMTSGTLKAFLVKLFLPIYLVLSIIFLFVFSYRILPDLLIVFLSSCLFTVVCQLFMDKTVLPFTQSFEMAQQTDGWKVFVLMLIGSLFFVAHLISLMWSFGVYVYIVILLISNYVVWKRALRVAL</sequence>
<feature type="transmembrane region" description="Helical" evidence="1">
    <location>
        <begin position="492"/>
        <end position="510"/>
    </location>
</feature>
<keyword evidence="1" id="KW-0472">Membrane</keyword>
<feature type="transmembrane region" description="Helical" evidence="1">
    <location>
        <begin position="516"/>
        <end position="533"/>
    </location>
</feature>
<dbReference type="EMBL" id="JAGKSQ010000006">
    <property type="protein sequence ID" value="MBP3952460.1"/>
    <property type="molecule type" value="Genomic_DNA"/>
</dbReference>
<proteinExistence type="predicted"/>
<feature type="transmembrane region" description="Helical" evidence="1">
    <location>
        <begin position="162"/>
        <end position="190"/>
    </location>
</feature>
<evidence type="ECO:0000313" key="2">
    <source>
        <dbReference type="EMBL" id="MBP3952460.1"/>
    </source>
</evidence>
<feature type="transmembrane region" description="Helical" evidence="1">
    <location>
        <begin position="134"/>
        <end position="156"/>
    </location>
</feature>
<accession>A0A940WU11</accession>
<keyword evidence="1" id="KW-0812">Transmembrane</keyword>
<feature type="transmembrane region" description="Helical" evidence="1">
    <location>
        <begin position="426"/>
        <end position="448"/>
    </location>
</feature>
<name>A0A940WU11_9BACI</name>
<dbReference type="Proteomes" id="UP000678228">
    <property type="component" value="Unassembled WGS sequence"/>
</dbReference>
<feature type="transmembrane region" description="Helical" evidence="1">
    <location>
        <begin position="454"/>
        <end position="472"/>
    </location>
</feature>
<feature type="transmembrane region" description="Helical" evidence="1">
    <location>
        <begin position="263"/>
        <end position="283"/>
    </location>
</feature>